<dbReference type="Proteomes" id="UP001356427">
    <property type="component" value="Unassembled WGS sequence"/>
</dbReference>
<sequence length="73" mass="8220">MICAALKITVNSELRKLDFKFDHEGPPRHLPVLVSTAQQGSRQSRPCEEPGVDRTYHCGTMVLVRMTQTHSTL</sequence>
<name>A0AAN8LX41_9TELE</name>
<accession>A0AAN8LX41</accession>
<proteinExistence type="predicted"/>
<dbReference type="EMBL" id="JAGTTL010000013">
    <property type="protein sequence ID" value="KAK6313990.1"/>
    <property type="molecule type" value="Genomic_DNA"/>
</dbReference>
<organism evidence="1 2">
    <name type="scientific">Coregonus suidteri</name>
    <dbReference type="NCBI Taxonomy" id="861788"/>
    <lineage>
        <taxon>Eukaryota</taxon>
        <taxon>Metazoa</taxon>
        <taxon>Chordata</taxon>
        <taxon>Craniata</taxon>
        <taxon>Vertebrata</taxon>
        <taxon>Euteleostomi</taxon>
        <taxon>Actinopterygii</taxon>
        <taxon>Neopterygii</taxon>
        <taxon>Teleostei</taxon>
        <taxon>Protacanthopterygii</taxon>
        <taxon>Salmoniformes</taxon>
        <taxon>Salmonidae</taxon>
        <taxon>Coregoninae</taxon>
        <taxon>Coregonus</taxon>
    </lineage>
</organism>
<reference evidence="1 2" key="1">
    <citation type="submission" date="2021-04" db="EMBL/GenBank/DDBJ databases">
        <authorList>
            <person name="De Guttry C."/>
            <person name="Zahm M."/>
            <person name="Klopp C."/>
            <person name="Cabau C."/>
            <person name="Louis A."/>
            <person name="Berthelot C."/>
            <person name="Parey E."/>
            <person name="Roest Crollius H."/>
            <person name="Montfort J."/>
            <person name="Robinson-Rechavi M."/>
            <person name="Bucao C."/>
            <person name="Bouchez O."/>
            <person name="Gislard M."/>
            <person name="Lluch J."/>
            <person name="Milhes M."/>
            <person name="Lampietro C."/>
            <person name="Lopez Roques C."/>
            <person name="Donnadieu C."/>
            <person name="Braasch I."/>
            <person name="Desvignes T."/>
            <person name="Postlethwait J."/>
            <person name="Bobe J."/>
            <person name="Wedekind C."/>
            <person name="Guiguen Y."/>
        </authorList>
    </citation>
    <scope>NUCLEOTIDE SEQUENCE [LARGE SCALE GENOMIC DNA]</scope>
    <source>
        <strain evidence="1">Cs_M1</strain>
        <tissue evidence="1">Blood</tissue>
    </source>
</reference>
<evidence type="ECO:0000313" key="1">
    <source>
        <dbReference type="EMBL" id="KAK6313990.1"/>
    </source>
</evidence>
<keyword evidence="2" id="KW-1185">Reference proteome</keyword>
<gene>
    <name evidence="1" type="ORF">J4Q44_G00154490</name>
</gene>
<protein>
    <submittedName>
        <fullName evidence="1">Uncharacterized protein</fullName>
    </submittedName>
</protein>
<comment type="caution">
    <text evidence="1">The sequence shown here is derived from an EMBL/GenBank/DDBJ whole genome shotgun (WGS) entry which is preliminary data.</text>
</comment>
<dbReference type="AlphaFoldDB" id="A0AAN8LX41"/>
<evidence type="ECO:0000313" key="2">
    <source>
        <dbReference type="Proteomes" id="UP001356427"/>
    </source>
</evidence>